<evidence type="ECO:0000256" key="10">
    <source>
        <dbReference type="ARBA" id="ARBA00022984"/>
    </source>
</evidence>
<dbReference type="NCBIfam" id="TIGR01082">
    <property type="entry name" value="murC"/>
    <property type="match status" value="1"/>
</dbReference>
<evidence type="ECO:0000313" key="20">
    <source>
        <dbReference type="Proteomes" id="UP001249959"/>
    </source>
</evidence>
<organism evidence="19 20">
    <name type="scientific">Aquirufa regiilacus</name>
    <dbReference type="NCBI Taxonomy" id="3024868"/>
    <lineage>
        <taxon>Bacteria</taxon>
        <taxon>Pseudomonadati</taxon>
        <taxon>Bacteroidota</taxon>
        <taxon>Cytophagia</taxon>
        <taxon>Cytophagales</taxon>
        <taxon>Flectobacillaceae</taxon>
        <taxon>Aquirufa</taxon>
    </lineage>
</organism>
<comment type="pathway">
    <text evidence="2 14">Cell wall biogenesis; peptidoglycan biosynthesis.</text>
</comment>
<dbReference type="EMBL" id="JAVNWW010000003">
    <property type="protein sequence ID" value="MDU0809072.1"/>
    <property type="molecule type" value="Genomic_DNA"/>
</dbReference>
<evidence type="ECO:0000256" key="5">
    <source>
        <dbReference type="ARBA" id="ARBA00022598"/>
    </source>
</evidence>
<keyword evidence="6 14" id="KW-0132">Cell division</keyword>
<evidence type="ECO:0000259" key="17">
    <source>
        <dbReference type="Pfam" id="PF02875"/>
    </source>
</evidence>
<accession>A0ABU3TT87</accession>
<dbReference type="Gene3D" id="3.40.1190.10">
    <property type="entry name" value="Mur-like, catalytic domain"/>
    <property type="match status" value="1"/>
</dbReference>
<keyword evidence="15" id="KW-0472">Membrane</keyword>
<evidence type="ECO:0000256" key="8">
    <source>
        <dbReference type="ARBA" id="ARBA00022840"/>
    </source>
</evidence>
<feature type="domain" description="Mur ligase N-terminal catalytic" evidence="16">
    <location>
        <begin position="13"/>
        <end position="115"/>
    </location>
</feature>
<keyword evidence="10 14" id="KW-0573">Peptidoglycan synthesis</keyword>
<keyword evidence="7 14" id="KW-0547">Nucleotide-binding</keyword>
<keyword evidence="15" id="KW-1133">Transmembrane helix</keyword>
<evidence type="ECO:0000256" key="2">
    <source>
        <dbReference type="ARBA" id="ARBA00004752"/>
    </source>
</evidence>
<dbReference type="SUPFAM" id="SSF51984">
    <property type="entry name" value="MurCD N-terminal domain"/>
    <property type="match status" value="1"/>
</dbReference>
<dbReference type="HAMAP" id="MF_00046">
    <property type="entry name" value="MurC"/>
    <property type="match status" value="1"/>
</dbReference>
<evidence type="ECO:0000259" key="18">
    <source>
        <dbReference type="Pfam" id="PF08245"/>
    </source>
</evidence>
<dbReference type="Pfam" id="PF02875">
    <property type="entry name" value="Mur_ligase_C"/>
    <property type="match status" value="1"/>
</dbReference>
<dbReference type="InterPro" id="IPR036615">
    <property type="entry name" value="Mur_ligase_C_dom_sf"/>
</dbReference>
<dbReference type="Proteomes" id="UP001249959">
    <property type="component" value="Unassembled WGS sequence"/>
</dbReference>
<evidence type="ECO:0000313" key="19">
    <source>
        <dbReference type="EMBL" id="MDU0809072.1"/>
    </source>
</evidence>
<evidence type="ECO:0000259" key="16">
    <source>
        <dbReference type="Pfam" id="PF01225"/>
    </source>
</evidence>
<dbReference type="SUPFAM" id="SSF53623">
    <property type="entry name" value="MurD-like peptide ligases, catalytic domain"/>
    <property type="match status" value="1"/>
</dbReference>
<dbReference type="PANTHER" id="PTHR43445:SF3">
    <property type="entry name" value="UDP-N-ACETYLMURAMATE--L-ALANINE LIGASE"/>
    <property type="match status" value="1"/>
</dbReference>
<evidence type="ECO:0000256" key="13">
    <source>
        <dbReference type="ARBA" id="ARBA00047833"/>
    </source>
</evidence>
<evidence type="ECO:0000256" key="3">
    <source>
        <dbReference type="ARBA" id="ARBA00012211"/>
    </source>
</evidence>
<comment type="caution">
    <text evidence="19">The sequence shown here is derived from an EMBL/GenBank/DDBJ whole genome shotgun (WGS) entry which is preliminary data.</text>
</comment>
<evidence type="ECO:0000256" key="12">
    <source>
        <dbReference type="ARBA" id="ARBA00023316"/>
    </source>
</evidence>
<feature type="transmembrane region" description="Helical" evidence="15">
    <location>
        <begin position="12"/>
        <end position="31"/>
    </location>
</feature>
<dbReference type="InterPro" id="IPR005758">
    <property type="entry name" value="UDP-N-AcMur_Ala_ligase_MurC"/>
</dbReference>
<evidence type="ECO:0000256" key="1">
    <source>
        <dbReference type="ARBA" id="ARBA00004496"/>
    </source>
</evidence>
<dbReference type="EC" id="6.3.2.8" evidence="3 14"/>
<dbReference type="InterPro" id="IPR050061">
    <property type="entry name" value="MurCDEF_pg_biosynth"/>
</dbReference>
<keyword evidence="5 14" id="KW-0436">Ligase</keyword>
<evidence type="ECO:0000256" key="7">
    <source>
        <dbReference type="ARBA" id="ARBA00022741"/>
    </source>
</evidence>
<keyword evidence="15" id="KW-0812">Transmembrane</keyword>
<sequence>MRIDIKLAELKQVYFLGIGGIGMSALARWFLQNGFPVAGYDKTESPLTKTLVEEGMNIHYSDDVSLIPSICLENPAACLFIYTPAIPADHIEKNFLITAGITLWKRSQILGWMTEQIPTLAVAGTHGKTTTSSLLTHLLVHANKNVTAFLGGITQNYGTNFIPNKGQENIVSVVEADEYDRSFLTLHPQAAVVTSTDADHLDIYGAAEQVLESFQLFVDQIKPGGFFIQNAGLTLQGPAGSKTFGIDQGDYQAQNIRIENHRMVFDMVYPGGRITDIPMRIPGFHNIENALAAAALAMYHGLTPEEVKDGIASFKGVKRRFEYHVETAEHVFIDDYAHHPTEISACLKSVKALYPNEKLVAIFQPHLFSRTRDFLTEFGESLAIADEIYLLDIYPARELPIPGIDSNLLLEKIPSQNKQVISKTAFIERMKLEKPKLLVTMGAGDIDLLLNDLKMAVTS</sequence>
<feature type="domain" description="Mur ligase central" evidence="18">
    <location>
        <begin position="122"/>
        <end position="297"/>
    </location>
</feature>
<evidence type="ECO:0000256" key="15">
    <source>
        <dbReference type="SAM" id="Phobius"/>
    </source>
</evidence>
<dbReference type="Gene3D" id="3.40.50.720">
    <property type="entry name" value="NAD(P)-binding Rossmann-like Domain"/>
    <property type="match status" value="1"/>
</dbReference>
<evidence type="ECO:0000256" key="11">
    <source>
        <dbReference type="ARBA" id="ARBA00023306"/>
    </source>
</evidence>
<reference evidence="19 20" key="1">
    <citation type="submission" date="2023-09" db="EMBL/GenBank/DDBJ databases">
        <title>Aquirufa genomes.</title>
        <authorList>
            <person name="Pitt A."/>
        </authorList>
    </citation>
    <scope>NUCLEOTIDE SEQUENCE [LARGE SCALE GENOMIC DNA]</scope>
    <source>
        <strain evidence="19 20">LEOWEIH-7C</strain>
    </source>
</reference>
<protein>
    <recommendedName>
        <fullName evidence="3 14">UDP-N-acetylmuramate--L-alanine ligase</fullName>
        <ecNumber evidence="3 14">6.3.2.8</ecNumber>
    </recommendedName>
    <alternativeName>
        <fullName evidence="14">UDP-N-acetylmuramoyl-L-alanine synthetase</fullName>
    </alternativeName>
</protein>
<dbReference type="InterPro" id="IPR004101">
    <property type="entry name" value="Mur_ligase_C"/>
</dbReference>
<comment type="similarity">
    <text evidence="14">Belongs to the MurCDEF family.</text>
</comment>
<dbReference type="Pfam" id="PF01225">
    <property type="entry name" value="Mur_ligase"/>
    <property type="match status" value="1"/>
</dbReference>
<dbReference type="Pfam" id="PF08245">
    <property type="entry name" value="Mur_ligase_M"/>
    <property type="match status" value="1"/>
</dbReference>
<evidence type="ECO:0000256" key="6">
    <source>
        <dbReference type="ARBA" id="ARBA00022618"/>
    </source>
</evidence>
<dbReference type="InterPro" id="IPR000713">
    <property type="entry name" value="Mur_ligase_N"/>
</dbReference>
<evidence type="ECO:0000256" key="14">
    <source>
        <dbReference type="HAMAP-Rule" id="MF_00046"/>
    </source>
</evidence>
<evidence type="ECO:0000256" key="9">
    <source>
        <dbReference type="ARBA" id="ARBA00022960"/>
    </source>
</evidence>
<comment type="subcellular location">
    <subcellularLocation>
        <location evidence="1 14">Cytoplasm</location>
    </subcellularLocation>
</comment>
<keyword evidence="8 14" id="KW-0067">ATP-binding</keyword>
<name>A0ABU3TT87_9BACT</name>
<proteinExistence type="inferred from homology"/>
<feature type="domain" description="Mur ligase C-terminal" evidence="17">
    <location>
        <begin position="319"/>
        <end position="444"/>
    </location>
</feature>
<gene>
    <name evidence="14 19" type="primary">murC</name>
    <name evidence="19" type="ORF">PQG45_08490</name>
</gene>
<comment type="function">
    <text evidence="14">Cell wall formation.</text>
</comment>
<feature type="binding site" evidence="14">
    <location>
        <begin position="124"/>
        <end position="130"/>
    </location>
    <ligand>
        <name>ATP</name>
        <dbReference type="ChEBI" id="CHEBI:30616"/>
    </ligand>
</feature>
<dbReference type="RefSeq" id="WP_315577069.1">
    <property type="nucleotide sequence ID" value="NZ_JARDXH010000005.1"/>
</dbReference>
<dbReference type="PANTHER" id="PTHR43445">
    <property type="entry name" value="UDP-N-ACETYLMURAMATE--L-ALANINE LIGASE-RELATED"/>
    <property type="match status" value="1"/>
</dbReference>
<keyword evidence="11 14" id="KW-0131">Cell cycle</keyword>
<dbReference type="GO" id="GO:0008763">
    <property type="term" value="F:UDP-N-acetylmuramate-L-alanine ligase activity"/>
    <property type="evidence" value="ECO:0007669"/>
    <property type="project" value="UniProtKB-EC"/>
</dbReference>
<dbReference type="InterPro" id="IPR036565">
    <property type="entry name" value="Mur-like_cat_sf"/>
</dbReference>
<keyword evidence="12 14" id="KW-0961">Cell wall biogenesis/degradation</keyword>
<dbReference type="Gene3D" id="3.90.190.20">
    <property type="entry name" value="Mur ligase, C-terminal domain"/>
    <property type="match status" value="1"/>
</dbReference>
<dbReference type="InterPro" id="IPR013221">
    <property type="entry name" value="Mur_ligase_cen"/>
</dbReference>
<keyword evidence="9 14" id="KW-0133">Cell shape</keyword>
<keyword evidence="20" id="KW-1185">Reference proteome</keyword>
<evidence type="ECO:0000256" key="4">
    <source>
        <dbReference type="ARBA" id="ARBA00022490"/>
    </source>
</evidence>
<comment type="catalytic activity">
    <reaction evidence="13 14">
        <text>UDP-N-acetyl-alpha-D-muramate + L-alanine + ATP = UDP-N-acetyl-alpha-D-muramoyl-L-alanine + ADP + phosphate + H(+)</text>
        <dbReference type="Rhea" id="RHEA:23372"/>
        <dbReference type="ChEBI" id="CHEBI:15378"/>
        <dbReference type="ChEBI" id="CHEBI:30616"/>
        <dbReference type="ChEBI" id="CHEBI:43474"/>
        <dbReference type="ChEBI" id="CHEBI:57972"/>
        <dbReference type="ChEBI" id="CHEBI:70757"/>
        <dbReference type="ChEBI" id="CHEBI:83898"/>
        <dbReference type="ChEBI" id="CHEBI:456216"/>
        <dbReference type="EC" id="6.3.2.8"/>
    </reaction>
</comment>
<dbReference type="SUPFAM" id="SSF53244">
    <property type="entry name" value="MurD-like peptide ligases, peptide-binding domain"/>
    <property type="match status" value="1"/>
</dbReference>
<keyword evidence="4 14" id="KW-0963">Cytoplasm</keyword>